<reference evidence="1" key="1">
    <citation type="journal article" date="2022" name="Toxins">
        <title>Genomic Analysis of Sphingopyxis sp. USTB-05 for Biodegrading Cyanobacterial Hepatotoxins.</title>
        <authorList>
            <person name="Liu C."/>
            <person name="Xu Q."/>
            <person name="Zhao Z."/>
            <person name="Zhang H."/>
            <person name="Liu X."/>
            <person name="Yin C."/>
            <person name="Liu Y."/>
            <person name="Yan H."/>
        </authorList>
    </citation>
    <scope>NUCLEOTIDE SEQUENCE</scope>
    <source>
        <strain evidence="1">NBD5</strain>
    </source>
</reference>
<dbReference type="EMBL" id="CP084930">
    <property type="protein sequence ID" value="USI73369.1"/>
    <property type="molecule type" value="Genomic_DNA"/>
</dbReference>
<organism evidence="1 2">
    <name type="scientific">Sphingomonas morindae</name>
    <dbReference type="NCBI Taxonomy" id="1541170"/>
    <lineage>
        <taxon>Bacteria</taxon>
        <taxon>Pseudomonadati</taxon>
        <taxon>Pseudomonadota</taxon>
        <taxon>Alphaproteobacteria</taxon>
        <taxon>Sphingomonadales</taxon>
        <taxon>Sphingomonadaceae</taxon>
        <taxon>Sphingomonas</taxon>
    </lineage>
</organism>
<evidence type="ECO:0000313" key="1">
    <source>
        <dbReference type="EMBL" id="USI73369.1"/>
    </source>
</evidence>
<accession>A0ABY4X926</accession>
<dbReference type="Proteomes" id="UP001056937">
    <property type="component" value="Chromosome 1"/>
</dbReference>
<protein>
    <submittedName>
        <fullName evidence="1">DUF177 domain-containing protein</fullName>
    </submittedName>
</protein>
<evidence type="ECO:0000313" key="2">
    <source>
        <dbReference type="Proteomes" id="UP001056937"/>
    </source>
</evidence>
<sequence>MTQSEFSRLYRLDTLGGGPRAVTIEATAEERAALAERFGLLAIDRLSAEATLRREGERVLVEGRVRGAGAQACVATGAPVPAVVDEALLLRFVPAATAAPEGDEIELDSDALDEIGYEGGAVDLGEAAAQGFALALDPFPRAPGAEAALREAGILTEEEAEAARQAASPFAMLKGLGKS</sequence>
<dbReference type="Pfam" id="PF02620">
    <property type="entry name" value="YceD"/>
    <property type="match status" value="1"/>
</dbReference>
<proteinExistence type="predicted"/>
<name>A0ABY4X926_9SPHN</name>
<gene>
    <name evidence="1" type="ORF">LHA26_02475</name>
</gene>
<dbReference type="RefSeq" id="WP_252167179.1">
    <property type="nucleotide sequence ID" value="NZ_CP084930.1"/>
</dbReference>
<keyword evidence="2" id="KW-1185">Reference proteome</keyword>
<dbReference type="InterPro" id="IPR003772">
    <property type="entry name" value="YceD"/>
</dbReference>